<keyword evidence="2 6" id="KW-0805">Transcription regulation</keyword>
<dbReference type="Gene3D" id="1.10.10.10">
    <property type="entry name" value="Winged helix-like DNA-binding domain superfamily/Winged helix DNA-binding domain"/>
    <property type="match status" value="1"/>
</dbReference>
<dbReference type="SUPFAM" id="SSF88659">
    <property type="entry name" value="Sigma3 and sigma4 domains of RNA polymerase sigma factors"/>
    <property type="match status" value="1"/>
</dbReference>
<dbReference type="NCBIfam" id="TIGR02937">
    <property type="entry name" value="sigma70-ECF"/>
    <property type="match status" value="1"/>
</dbReference>
<dbReference type="InterPro" id="IPR007627">
    <property type="entry name" value="RNA_pol_sigma70_r2"/>
</dbReference>
<evidence type="ECO:0000256" key="2">
    <source>
        <dbReference type="ARBA" id="ARBA00023015"/>
    </source>
</evidence>
<dbReference type="EMBL" id="VFOZ01000001">
    <property type="protein sequence ID" value="TQM00876.1"/>
    <property type="molecule type" value="Genomic_DNA"/>
</dbReference>
<dbReference type="InterPro" id="IPR013324">
    <property type="entry name" value="RNA_pol_sigma_r3/r4-like"/>
</dbReference>
<dbReference type="Pfam" id="PF13546">
    <property type="entry name" value="DDE_5"/>
    <property type="match status" value="1"/>
</dbReference>
<evidence type="ECO:0000256" key="7">
    <source>
        <dbReference type="SAM" id="MobiDB-lite"/>
    </source>
</evidence>
<proteinExistence type="inferred from homology"/>
<dbReference type="OrthoDB" id="4954307at2"/>
<keyword evidence="3 6" id="KW-0731">Sigma factor</keyword>
<feature type="domain" description="RNA polymerase sigma-70 region 2" evidence="8">
    <location>
        <begin position="30"/>
        <end position="97"/>
    </location>
</feature>
<evidence type="ECO:0000256" key="4">
    <source>
        <dbReference type="ARBA" id="ARBA00023125"/>
    </source>
</evidence>
<dbReference type="InterPro" id="IPR039425">
    <property type="entry name" value="RNA_pol_sigma-70-like"/>
</dbReference>
<name>A0A543CUU1_9ACTN</name>
<dbReference type="PROSITE" id="PS01063">
    <property type="entry name" value="SIGMA70_ECF"/>
    <property type="match status" value="1"/>
</dbReference>
<dbReference type="Pfam" id="PF04545">
    <property type="entry name" value="Sigma70_r4"/>
    <property type="match status" value="1"/>
</dbReference>
<dbReference type="Proteomes" id="UP000316096">
    <property type="component" value="Unassembled WGS sequence"/>
</dbReference>
<dbReference type="GO" id="GO:0006352">
    <property type="term" value="P:DNA-templated transcription initiation"/>
    <property type="evidence" value="ECO:0007669"/>
    <property type="project" value="InterPro"/>
</dbReference>
<evidence type="ECO:0000256" key="3">
    <source>
        <dbReference type="ARBA" id="ARBA00023082"/>
    </source>
</evidence>
<sequence>MDTQVLEHDVSPADAACSAGSDPSRLVTSLYIQHRSALLAYVTKMLSDPYQAEDVVQETMVRAWRNADRLTPERGSIAAWLKRVAHNVAVDKLRARRARPPETLVADTPTRMLPDHSDDVVESMFVRRALERLAPAHRAALVEVYFADRTAAQAAKALGIPVGTVKSRVHHALRNLRLHLEEQLTESLETAEENGAEVAGDARSDLMRRLSNGAQEDPRLRRENLRGSVVERFGDTGGVLVVDEAGSSRMGTLPTVSQRPRGGPAGRGVFLAYATARGRALIDAELYLPKSLTGDRRQCEKAGVPADVGFATKLELAQAMIRRAVDGGVAARWVTADEAYGQGHKFRRYLERRHLGYVVAIPRTQPLGTDIDDGGTGLRADQITAGAPGHAWKRLSAGKGAQSHDWAMATLPPHSDDVGAGEFFARWLLVRRSPPALGEATPELAYHLCYGPAGTPLAELVRIAGTRSAIEECFAAVRNEVGLDQIPGYDAWHRRVTLAMLAHAPVAAARAPKAETSPVPPAPRPAVAWET</sequence>
<evidence type="ECO:0000259" key="8">
    <source>
        <dbReference type="Pfam" id="PF04542"/>
    </source>
</evidence>
<protein>
    <recommendedName>
        <fullName evidence="6">RNA polymerase sigma factor</fullName>
    </recommendedName>
</protein>
<dbReference type="PANTHER" id="PTHR43133">
    <property type="entry name" value="RNA POLYMERASE ECF-TYPE SIGMA FACTO"/>
    <property type="match status" value="1"/>
</dbReference>
<evidence type="ECO:0000256" key="6">
    <source>
        <dbReference type="RuleBase" id="RU000716"/>
    </source>
</evidence>
<dbReference type="InterPro" id="IPR000838">
    <property type="entry name" value="RNA_pol_sigma70_ECF_CS"/>
</dbReference>
<evidence type="ECO:0000256" key="5">
    <source>
        <dbReference type="ARBA" id="ARBA00023163"/>
    </source>
</evidence>
<evidence type="ECO:0000259" key="9">
    <source>
        <dbReference type="Pfam" id="PF04545"/>
    </source>
</evidence>
<comment type="caution">
    <text evidence="11">The sequence shown here is derived from an EMBL/GenBank/DDBJ whole genome shotgun (WGS) entry which is preliminary data.</text>
</comment>
<accession>A0A543CUU1</accession>
<evidence type="ECO:0000256" key="1">
    <source>
        <dbReference type="ARBA" id="ARBA00010641"/>
    </source>
</evidence>
<evidence type="ECO:0000259" key="10">
    <source>
        <dbReference type="Pfam" id="PF13546"/>
    </source>
</evidence>
<evidence type="ECO:0000313" key="11">
    <source>
        <dbReference type="EMBL" id="TQM00876.1"/>
    </source>
</evidence>
<evidence type="ECO:0000313" key="12">
    <source>
        <dbReference type="Proteomes" id="UP000316096"/>
    </source>
</evidence>
<dbReference type="PANTHER" id="PTHR43133:SF52">
    <property type="entry name" value="ECF RNA POLYMERASE SIGMA FACTOR SIGL"/>
    <property type="match status" value="1"/>
</dbReference>
<gene>
    <name evidence="11" type="ORF">FB559_6601</name>
</gene>
<keyword evidence="4 6" id="KW-0238">DNA-binding</keyword>
<dbReference type="AlphaFoldDB" id="A0A543CUU1"/>
<comment type="similarity">
    <text evidence="1 6">Belongs to the sigma-70 factor family. ECF subfamily.</text>
</comment>
<reference evidence="11 12" key="1">
    <citation type="submission" date="2019-06" db="EMBL/GenBank/DDBJ databases">
        <title>Sequencing the genomes of 1000 actinobacteria strains.</title>
        <authorList>
            <person name="Klenk H.-P."/>
        </authorList>
    </citation>
    <scope>NUCLEOTIDE SEQUENCE [LARGE SCALE GENOMIC DNA]</scope>
    <source>
        <strain evidence="11 12">DSM 102200</strain>
    </source>
</reference>
<dbReference type="InterPro" id="IPR014284">
    <property type="entry name" value="RNA_pol_sigma-70_dom"/>
</dbReference>
<feature type="domain" description="RNA polymerase sigma-70 region 4" evidence="9">
    <location>
        <begin position="129"/>
        <end position="177"/>
    </location>
</feature>
<dbReference type="GO" id="GO:0003677">
    <property type="term" value="F:DNA binding"/>
    <property type="evidence" value="ECO:0007669"/>
    <property type="project" value="UniProtKB-KW"/>
</dbReference>
<dbReference type="SUPFAM" id="SSF88946">
    <property type="entry name" value="Sigma2 domain of RNA polymerase sigma factors"/>
    <property type="match status" value="1"/>
</dbReference>
<keyword evidence="5 6" id="KW-0804">Transcription</keyword>
<organism evidence="11 12">
    <name type="scientific">Actinoallomurus bryophytorum</name>
    <dbReference type="NCBI Taxonomy" id="1490222"/>
    <lineage>
        <taxon>Bacteria</taxon>
        <taxon>Bacillati</taxon>
        <taxon>Actinomycetota</taxon>
        <taxon>Actinomycetes</taxon>
        <taxon>Streptosporangiales</taxon>
        <taxon>Thermomonosporaceae</taxon>
        <taxon>Actinoallomurus</taxon>
    </lineage>
</organism>
<dbReference type="Pfam" id="PF04542">
    <property type="entry name" value="Sigma70_r2"/>
    <property type="match status" value="1"/>
</dbReference>
<dbReference type="InterPro" id="IPR013325">
    <property type="entry name" value="RNA_pol_sigma_r2"/>
</dbReference>
<feature type="domain" description="Transposase IS701-like DDE" evidence="10">
    <location>
        <begin position="203"/>
        <end position="366"/>
    </location>
</feature>
<dbReference type="InterPro" id="IPR007630">
    <property type="entry name" value="RNA_pol_sigma70_r4"/>
</dbReference>
<keyword evidence="12" id="KW-1185">Reference proteome</keyword>
<dbReference type="Gene3D" id="1.10.1740.10">
    <property type="match status" value="1"/>
</dbReference>
<dbReference type="CDD" id="cd06171">
    <property type="entry name" value="Sigma70_r4"/>
    <property type="match status" value="1"/>
</dbReference>
<dbReference type="InterPro" id="IPR036388">
    <property type="entry name" value="WH-like_DNA-bd_sf"/>
</dbReference>
<dbReference type="InterPro" id="IPR038721">
    <property type="entry name" value="IS701-like_DDE_dom"/>
</dbReference>
<dbReference type="GO" id="GO:0016987">
    <property type="term" value="F:sigma factor activity"/>
    <property type="evidence" value="ECO:0007669"/>
    <property type="project" value="UniProtKB-KW"/>
</dbReference>
<feature type="region of interest" description="Disordered" evidence="7">
    <location>
        <begin position="511"/>
        <end position="531"/>
    </location>
</feature>
<dbReference type="RefSeq" id="WP_141960764.1">
    <property type="nucleotide sequence ID" value="NZ_VFOZ01000001.1"/>
</dbReference>